<sequence>MFCIVSYSTIEKLKLLHDYQKSDYGLTVYSDYHGVRPANMSKWIKQFLLAGLAGLIRPKHNQKYSLETKLTAVKAYLSGKYTNQAILQQYQIRNISQLHQWVISYNNDKLRVNQTTRKRVRKMGRKVTFDEKRQIVRWTIEHNNNYKAAAEKYDISYQRVYSWVRKYRVNSDWEVLKDNRGRNKGKEPTNELERLRKRVRELEARDRERELQIAFAKKLVEIRNREVKRPDDIKRFKK</sequence>
<reference evidence="4 5" key="1">
    <citation type="journal article" date="2015" name="Genome Announc.">
        <title>Expanding the biotechnology potential of lactobacilli through comparative genomics of 213 strains and associated genera.</title>
        <authorList>
            <person name="Sun Z."/>
            <person name="Harris H.M."/>
            <person name="McCann A."/>
            <person name="Guo C."/>
            <person name="Argimon S."/>
            <person name="Zhang W."/>
            <person name="Yang X."/>
            <person name="Jeffery I.B."/>
            <person name="Cooney J.C."/>
            <person name="Kagawa T.F."/>
            <person name="Liu W."/>
            <person name="Song Y."/>
            <person name="Salvetti E."/>
            <person name="Wrobel A."/>
            <person name="Rasinkangas P."/>
            <person name="Parkhill J."/>
            <person name="Rea M.C."/>
            <person name="O'Sullivan O."/>
            <person name="Ritari J."/>
            <person name="Douillard F.P."/>
            <person name="Paul Ross R."/>
            <person name="Yang R."/>
            <person name="Briner A.E."/>
            <person name="Felis G.E."/>
            <person name="de Vos W.M."/>
            <person name="Barrangou R."/>
            <person name="Klaenhammer T.R."/>
            <person name="Caufield P.W."/>
            <person name="Cui Y."/>
            <person name="Zhang H."/>
            <person name="O'Toole P.W."/>
        </authorList>
    </citation>
    <scope>NUCLEOTIDE SEQUENCE [LARGE SCALE GENOMIC DNA]</scope>
    <source>
        <strain evidence="4 5">DSM 20001</strain>
    </source>
</reference>
<dbReference type="InterPro" id="IPR009057">
    <property type="entry name" value="Homeodomain-like_sf"/>
</dbReference>
<dbReference type="EMBL" id="AZCN01000119">
    <property type="protein sequence ID" value="KRK13998.1"/>
    <property type="molecule type" value="Genomic_DNA"/>
</dbReference>
<dbReference type="PATRIC" id="fig|913848.6.peg.302"/>
<feature type="coiled-coil region" evidence="2">
    <location>
        <begin position="185"/>
        <end position="212"/>
    </location>
</feature>
<keyword evidence="2" id="KW-0175">Coiled coil</keyword>
<dbReference type="PANTHER" id="PTHR33795">
    <property type="entry name" value="INSERTION ELEMENT IS150 PROTEIN INSJ"/>
    <property type="match status" value="1"/>
</dbReference>
<dbReference type="PANTHER" id="PTHR33795:SF1">
    <property type="entry name" value="INSERTION ELEMENT IS150 PROTEIN INSJ"/>
    <property type="match status" value="1"/>
</dbReference>
<proteinExistence type="inferred from homology"/>
<dbReference type="SUPFAM" id="SSF48295">
    <property type="entry name" value="TrpR-like"/>
    <property type="match status" value="1"/>
</dbReference>
<dbReference type="GO" id="GO:0043565">
    <property type="term" value="F:sequence-specific DNA binding"/>
    <property type="evidence" value="ECO:0007669"/>
    <property type="project" value="InterPro"/>
</dbReference>
<dbReference type="InterPro" id="IPR052057">
    <property type="entry name" value="IS150/IS1296_orfA-like"/>
</dbReference>
<protein>
    <submittedName>
        <fullName evidence="4">Transposase</fullName>
    </submittedName>
</protein>
<evidence type="ECO:0000259" key="3">
    <source>
        <dbReference type="Pfam" id="PF13518"/>
    </source>
</evidence>
<dbReference type="Gene3D" id="1.10.10.10">
    <property type="entry name" value="Winged helix-like DNA-binding domain superfamily/Winged helix DNA-binding domain"/>
    <property type="match status" value="1"/>
</dbReference>
<dbReference type="AlphaFoldDB" id="A0A0R1EY34"/>
<organism evidence="4 5">
    <name type="scientific">Loigolactobacillus coryniformis subsp. coryniformis KCTC 3167 = DSM 20001</name>
    <dbReference type="NCBI Taxonomy" id="913848"/>
    <lineage>
        <taxon>Bacteria</taxon>
        <taxon>Bacillati</taxon>
        <taxon>Bacillota</taxon>
        <taxon>Bacilli</taxon>
        <taxon>Lactobacillales</taxon>
        <taxon>Lactobacillaceae</taxon>
        <taxon>Loigolactobacillus</taxon>
    </lineage>
</organism>
<feature type="domain" description="Insertion element IS150 protein InsJ-like helix-turn-helix" evidence="3">
    <location>
        <begin position="131"/>
        <end position="184"/>
    </location>
</feature>
<dbReference type="InterPro" id="IPR055247">
    <property type="entry name" value="InsJ-like_HTH"/>
</dbReference>
<comment type="caution">
    <text evidence="4">The sequence shown here is derived from an EMBL/GenBank/DDBJ whole genome shotgun (WGS) entry which is preliminary data.</text>
</comment>
<dbReference type="InterPro" id="IPR010921">
    <property type="entry name" value="Trp_repressor/repl_initiator"/>
</dbReference>
<dbReference type="Proteomes" id="UP000051181">
    <property type="component" value="Unassembled WGS sequence"/>
</dbReference>
<evidence type="ECO:0000256" key="2">
    <source>
        <dbReference type="SAM" id="Coils"/>
    </source>
</evidence>
<gene>
    <name evidence="4" type="ORF">FD22_GL000301</name>
</gene>
<evidence type="ECO:0000313" key="4">
    <source>
        <dbReference type="EMBL" id="KRK13998.1"/>
    </source>
</evidence>
<evidence type="ECO:0000256" key="1">
    <source>
        <dbReference type="ARBA" id="ARBA00038232"/>
    </source>
</evidence>
<name>A0A0R1EY34_9LACO</name>
<dbReference type="eggNOG" id="COG2963">
    <property type="taxonomic scope" value="Bacteria"/>
</dbReference>
<comment type="similarity">
    <text evidence="1">Belongs to the IS150/IS1296 orfA family.</text>
</comment>
<dbReference type="InterPro" id="IPR036388">
    <property type="entry name" value="WH-like_DNA-bd_sf"/>
</dbReference>
<dbReference type="Pfam" id="PF13518">
    <property type="entry name" value="HTH_28"/>
    <property type="match status" value="1"/>
</dbReference>
<evidence type="ECO:0000313" key="5">
    <source>
        <dbReference type="Proteomes" id="UP000051181"/>
    </source>
</evidence>
<accession>A0A0R1EY34</accession>
<dbReference type="SUPFAM" id="SSF46689">
    <property type="entry name" value="Homeodomain-like"/>
    <property type="match status" value="1"/>
</dbReference>